<feature type="transmembrane region" description="Helical" evidence="5">
    <location>
        <begin position="72"/>
        <end position="92"/>
    </location>
</feature>
<evidence type="ECO:0000256" key="2">
    <source>
        <dbReference type="ARBA" id="ARBA00022692"/>
    </source>
</evidence>
<feature type="transmembrane region" description="Helical" evidence="5">
    <location>
        <begin position="113"/>
        <end position="136"/>
    </location>
</feature>
<evidence type="ECO:0000256" key="3">
    <source>
        <dbReference type="ARBA" id="ARBA00022989"/>
    </source>
</evidence>
<dbReference type="AlphaFoldDB" id="A0AAU7V4Y0"/>
<evidence type="ECO:0000313" key="6">
    <source>
        <dbReference type="EMBL" id="XBW07057.1"/>
    </source>
</evidence>
<dbReference type="InterPro" id="IPR001046">
    <property type="entry name" value="NRAMP_fam"/>
</dbReference>
<dbReference type="GO" id="GO:0005384">
    <property type="term" value="F:manganese ion transmembrane transporter activity"/>
    <property type="evidence" value="ECO:0007669"/>
    <property type="project" value="TreeGrafter"/>
</dbReference>
<dbReference type="GO" id="GO:0005886">
    <property type="term" value="C:plasma membrane"/>
    <property type="evidence" value="ECO:0007669"/>
    <property type="project" value="TreeGrafter"/>
</dbReference>
<reference evidence="6" key="1">
    <citation type="submission" date="2023-11" db="EMBL/GenBank/DDBJ databases">
        <title>Scrofimicrobium hongkongense sp. nov., isolated from a patient with peritonitis.</title>
        <authorList>
            <person name="Lao H.Y."/>
            <person name="Wong A.Y.P."/>
            <person name="Ng T.L."/>
            <person name="Wong R.Y.L."/>
            <person name="Yau M.C.Y."/>
            <person name="Lam J.Y.W."/>
            <person name="Siu G.K.H."/>
        </authorList>
    </citation>
    <scope>NUCLEOTIDE SEQUENCE</scope>
    <source>
        <strain evidence="6">R131</strain>
    </source>
</reference>
<organism evidence="6">
    <name type="scientific">Scrofimicrobium appendicitidis</name>
    <dbReference type="NCBI Taxonomy" id="3079930"/>
    <lineage>
        <taxon>Bacteria</taxon>
        <taxon>Bacillati</taxon>
        <taxon>Actinomycetota</taxon>
        <taxon>Actinomycetes</taxon>
        <taxon>Actinomycetales</taxon>
        <taxon>Actinomycetaceae</taxon>
        <taxon>Scrofimicrobium</taxon>
    </lineage>
</organism>
<evidence type="ECO:0000256" key="4">
    <source>
        <dbReference type="ARBA" id="ARBA00023136"/>
    </source>
</evidence>
<feature type="transmembrane region" description="Helical" evidence="5">
    <location>
        <begin position="445"/>
        <end position="468"/>
    </location>
</feature>
<feature type="transmembrane region" description="Helical" evidence="5">
    <location>
        <begin position="40"/>
        <end position="66"/>
    </location>
</feature>
<protein>
    <submittedName>
        <fullName evidence="6">Nramp family divalent metal transporter</fullName>
    </submittedName>
</protein>
<name>A0AAU7V4Y0_9ACTO</name>
<dbReference type="PANTHER" id="PTHR11706:SF3">
    <property type="entry name" value="METAL ION TRANSPORT PROTEIN"/>
    <property type="match status" value="1"/>
</dbReference>
<accession>A0AAU7V4Y0</accession>
<keyword evidence="2 5" id="KW-0812">Transmembrane</keyword>
<dbReference type="GO" id="GO:0015086">
    <property type="term" value="F:cadmium ion transmembrane transporter activity"/>
    <property type="evidence" value="ECO:0007669"/>
    <property type="project" value="TreeGrafter"/>
</dbReference>
<feature type="transmembrane region" description="Helical" evidence="5">
    <location>
        <begin position="289"/>
        <end position="311"/>
    </location>
</feature>
<feature type="transmembrane region" description="Helical" evidence="5">
    <location>
        <begin position="385"/>
        <end position="405"/>
    </location>
</feature>
<evidence type="ECO:0000256" key="5">
    <source>
        <dbReference type="SAM" id="Phobius"/>
    </source>
</evidence>
<feature type="transmembrane region" description="Helical" evidence="5">
    <location>
        <begin position="226"/>
        <end position="254"/>
    </location>
</feature>
<feature type="transmembrane region" description="Helical" evidence="5">
    <location>
        <begin position="337"/>
        <end position="355"/>
    </location>
</feature>
<dbReference type="EMBL" id="CP138335">
    <property type="protein sequence ID" value="XBW07057.1"/>
    <property type="molecule type" value="Genomic_DNA"/>
</dbReference>
<keyword evidence="4 5" id="KW-0472">Membrane</keyword>
<keyword evidence="3 5" id="KW-1133">Transmembrane helix</keyword>
<feature type="transmembrane region" description="Helical" evidence="5">
    <location>
        <begin position="411"/>
        <end position="433"/>
    </location>
</feature>
<dbReference type="Pfam" id="PF01566">
    <property type="entry name" value="Nramp"/>
    <property type="match status" value="1"/>
</dbReference>
<dbReference type="RefSeq" id="WP_350257251.1">
    <property type="nucleotide sequence ID" value="NZ_CP138335.1"/>
</dbReference>
<comment type="subcellular location">
    <subcellularLocation>
        <location evidence="1">Membrane</location>
        <topology evidence="1">Multi-pass membrane protein</topology>
    </subcellularLocation>
</comment>
<evidence type="ECO:0000256" key="1">
    <source>
        <dbReference type="ARBA" id="ARBA00004141"/>
    </source>
</evidence>
<dbReference type="PANTHER" id="PTHR11706">
    <property type="entry name" value="SOLUTE CARRIER PROTEIN FAMILY 11 MEMBER"/>
    <property type="match status" value="1"/>
</dbReference>
<sequence>MTERNEAPAVSKPVPSDLSDPYVLDPADIKEPPTGWRGSWAFFGPGFITSAAVVGSGELITATILGAKVGLILLWLVLVSTFIKVAVQIELARWSISTGRTSMDGYNDVPPKIFGRGWISYIGLLMFIQIVIGQGGVLGTGALAMSMLMPVGGDPFSTLSIATWLIIIVVIAIAVQLTNRYSVIERVSTVLVAIVTLIVVGLAIGIEFTPLAWTASQMGEGLTFQIAAGTMGVALAMFGMTGVGAGEVTAYSYWCVEKGYARYTGPNDGSDEWAKRANGWISVMKKDAFLAWIVYTAATAAFYILGAAVLYPQGLEPEGNEVLEVLSRMFTDVMGGWSKYVFLFGAGIALIKTILANIPGFARQVSNTLAIFGAFQWTDLRKRNLWLRSLMVILPIIWALFYFFIQSPVQMIILAGIGNALFLLAVVVAVLYLRRTQTDPRIKDGPVFTAYLLFSSVAVFAVGLIALLDQFGIKLA</sequence>
<feature type="transmembrane region" description="Helical" evidence="5">
    <location>
        <begin position="156"/>
        <end position="175"/>
    </location>
</feature>
<proteinExistence type="predicted"/>
<dbReference type="KEGG" id="sapp:SAC06_05215"/>
<dbReference type="NCBIfam" id="NF037982">
    <property type="entry name" value="Nramp_1"/>
    <property type="match status" value="1"/>
</dbReference>
<dbReference type="GO" id="GO:0034755">
    <property type="term" value="P:iron ion transmembrane transport"/>
    <property type="evidence" value="ECO:0007669"/>
    <property type="project" value="TreeGrafter"/>
</dbReference>
<gene>
    <name evidence="6" type="ORF">SAC06_05215</name>
</gene>
<feature type="transmembrane region" description="Helical" evidence="5">
    <location>
        <begin position="187"/>
        <end position="206"/>
    </location>
</feature>